<feature type="region of interest" description="Disordered" evidence="1">
    <location>
        <begin position="19"/>
        <end position="52"/>
    </location>
</feature>
<reference evidence="2 3" key="1">
    <citation type="journal article" date="2007" name="Nature">
        <title>Evolution of genes and genomes on the Drosophila phylogeny.</title>
        <authorList>
            <consortium name="Drosophila 12 Genomes Consortium"/>
            <person name="Clark A.G."/>
            <person name="Eisen M.B."/>
            <person name="Smith D.R."/>
            <person name="Bergman C.M."/>
            <person name="Oliver B."/>
            <person name="Markow T.A."/>
            <person name="Kaufman T.C."/>
            <person name="Kellis M."/>
            <person name="Gelbart W."/>
            <person name="Iyer V.N."/>
            <person name="Pollard D.A."/>
            <person name="Sackton T.B."/>
            <person name="Larracuente A.M."/>
            <person name="Singh N.D."/>
            <person name="Abad J.P."/>
            <person name="Abt D.N."/>
            <person name="Adryan B."/>
            <person name="Aguade M."/>
            <person name="Akashi H."/>
            <person name="Anderson W.W."/>
            <person name="Aquadro C.F."/>
            <person name="Ardell D.H."/>
            <person name="Arguello R."/>
            <person name="Artieri C.G."/>
            <person name="Barbash D.A."/>
            <person name="Barker D."/>
            <person name="Barsanti P."/>
            <person name="Batterham P."/>
            <person name="Batzoglou S."/>
            <person name="Begun D."/>
            <person name="Bhutkar A."/>
            <person name="Blanco E."/>
            <person name="Bosak S.A."/>
            <person name="Bradley R.K."/>
            <person name="Brand A.D."/>
            <person name="Brent M.R."/>
            <person name="Brooks A.N."/>
            <person name="Brown R.H."/>
            <person name="Butlin R.K."/>
            <person name="Caggese C."/>
            <person name="Calvi B.R."/>
            <person name="Bernardo de Carvalho A."/>
            <person name="Caspi A."/>
            <person name="Castrezana S."/>
            <person name="Celniker S.E."/>
            <person name="Chang J.L."/>
            <person name="Chapple C."/>
            <person name="Chatterji S."/>
            <person name="Chinwalla A."/>
            <person name="Civetta A."/>
            <person name="Clifton S.W."/>
            <person name="Comeron J.M."/>
            <person name="Costello J.C."/>
            <person name="Coyne J.A."/>
            <person name="Daub J."/>
            <person name="David R.G."/>
            <person name="Delcher A.L."/>
            <person name="Delehaunty K."/>
            <person name="Do C.B."/>
            <person name="Ebling H."/>
            <person name="Edwards K."/>
            <person name="Eickbush T."/>
            <person name="Evans J.D."/>
            <person name="Filipski A."/>
            <person name="Findeiss S."/>
            <person name="Freyhult E."/>
            <person name="Fulton L."/>
            <person name="Fulton R."/>
            <person name="Garcia A.C."/>
            <person name="Gardiner A."/>
            <person name="Garfield D.A."/>
            <person name="Garvin B.E."/>
            <person name="Gibson G."/>
            <person name="Gilbert D."/>
            <person name="Gnerre S."/>
            <person name="Godfrey J."/>
            <person name="Good R."/>
            <person name="Gotea V."/>
            <person name="Gravely B."/>
            <person name="Greenberg A.J."/>
            <person name="Griffiths-Jones S."/>
            <person name="Gross S."/>
            <person name="Guigo R."/>
            <person name="Gustafson E.A."/>
            <person name="Haerty W."/>
            <person name="Hahn M.W."/>
            <person name="Halligan D.L."/>
            <person name="Halpern A.L."/>
            <person name="Halter G.M."/>
            <person name="Han M.V."/>
            <person name="Heger A."/>
            <person name="Hillier L."/>
            <person name="Hinrichs A.S."/>
            <person name="Holmes I."/>
            <person name="Hoskins R.A."/>
            <person name="Hubisz M.J."/>
            <person name="Hultmark D."/>
            <person name="Huntley M.A."/>
            <person name="Jaffe D.B."/>
            <person name="Jagadeeshan S."/>
            <person name="Jeck W.R."/>
            <person name="Johnson J."/>
            <person name="Jones C.D."/>
            <person name="Jordan W.C."/>
            <person name="Karpen G.H."/>
            <person name="Kataoka E."/>
            <person name="Keightley P.D."/>
            <person name="Kheradpour P."/>
            <person name="Kirkness E.F."/>
            <person name="Koerich L.B."/>
            <person name="Kristiansen K."/>
            <person name="Kudrna D."/>
            <person name="Kulathinal R.J."/>
            <person name="Kumar S."/>
            <person name="Kwok R."/>
            <person name="Lander E."/>
            <person name="Langley C.H."/>
            <person name="Lapoint R."/>
            <person name="Lazzaro B.P."/>
            <person name="Lee S.J."/>
            <person name="Levesque L."/>
            <person name="Li R."/>
            <person name="Lin C.F."/>
            <person name="Lin M.F."/>
            <person name="Lindblad-Toh K."/>
            <person name="Llopart A."/>
            <person name="Long M."/>
            <person name="Low L."/>
            <person name="Lozovsky E."/>
            <person name="Lu J."/>
            <person name="Luo M."/>
            <person name="Machado C.A."/>
            <person name="Makalowski W."/>
            <person name="Marzo M."/>
            <person name="Matsuda M."/>
            <person name="Matzkin L."/>
            <person name="McAllister B."/>
            <person name="McBride C.S."/>
            <person name="McKernan B."/>
            <person name="McKernan K."/>
            <person name="Mendez-Lago M."/>
            <person name="Minx P."/>
            <person name="Mollenhauer M.U."/>
            <person name="Montooth K."/>
            <person name="Mount S.M."/>
            <person name="Mu X."/>
            <person name="Myers E."/>
            <person name="Negre B."/>
            <person name="Newfeld S."/>
            <person name="Nielsen R."/>
            <person name="Noor M.A."/>
            <person name="O'Grady P."/>
            <person name="Pachter L."/>
            <person name="Papaceit M."/>
            <person name="Parisi M.J."/>
            <person name="Parisi M."/>
            <person name="Parts L."/>
            <person name="Pedersen J.S."/>
            <person name="Pesole G."/>
            <person name="Phillippy A.M."/>
            <person name="Ponting C.P."/>
            <person name="Pop M."/>
            <person name="Porcelli D."/>
            <person name="Powell J.R."/>
            <person name="Prohaska S."/>
            <person name="Pruitt K."/>
            <person name="Puig M."/>
            <person name="Quesneville H."/>
            <person name="Ram K.R."/>
            <person name="Rand D."/>
            <person name="Rasmussen M.D."/>
            <person name="Reed L.K."/>
            <person name="Reenan R."/>
            <person name="Reily A."/>
            <person name="Remington K.A."/>
            <person name="Rieger T.T."/>
            <person name="Ritchie M.G."/>
            <person name="Robin C."/>
            <person name="Rogers Y.H."/>
            <person name="Rohde C."/>
            <person name="Rozas J."/>
            <person name="Rubenfield M.J."/>
            <person name="Ruiz A."/>
            <person name="Russo S."/>
            <person name="Salzberg S.L."/>
            <person name="Sanchez-Gracia A."/>
            <person name="Saranga D.J."/>
            <person name="Sato H."/>
            <person name="Schaeffer S.W."/>
            <person name="Schatz M.C."/>
            <person name="Schlenke T."/>
            <person name="Schwartz R."/>
            <person name="Segarra C."/>
            <person name="Singh R.S."/>
            <person name="Sirot L."/>
            <person name="Sirota M."/>
            <person name="Sisneros N.B."/>
            <person name="Smith C.D."/>
            <person name="Smith T.F."/>
            <person name="Spieth J."/>
            <person name="Stage D.E."/>
            <person name="Stark A."/>
            <person name="Stephan W."/>
            <person name="Strausberg R.L."/>
            <person name="Strempel S."/>
            <person name="Sturgill D."/>
            <person name="Sutton G."/>
            <person name="Sutton G.G."/>
            <person name="Tao W."/>
            <person name="Teichmann S."/>
            <person name="Tobari Y.N."/>
            <person name="Tomimura Y."/>
            <person name="Tsolas J.M."/>
            <person name="Valente V.L."/>
            <person name="Venter E."/>
            <person name="Venter J.C."/>
            <person name="Vicario S."/>
            <person name="Vieira F.G."/>
            <person name="Vilella A.J."/>
            <person name="Villasante A."/>
            <person name="Walenz B."/>
            <person name="Wang J."/>
            <person name="Wasserman M."/>
            <person name="Watts T."/>
            <person name="Wilson D."/>
            <person name="Wilson R.K."/>
            <person name="Wing R.A."/>
            <person name="Wolfner M.F."/>
            <person name="Wong A."/>
            <person name="Wong G.K."/>
            <person name="Wu C.I."/>
            <person name="Wu G."/>
            <person name="Yamamoto D."/>
            <person name="Yang H.P."/>
            <person name="Yang S.P."/>
            <person name="Yorke J.A."/>
            <person name="Yoshida K."/>
            <person name="Zdobnov E."/>
            <person name="Zhang P."/>
            <person name="Zhang Y."/>
            <person name="Zimin A.V."/>
            <person name="Baldwin J."/>
            <person name="Abdouelleil A."/>
            <person name="Abdulkadir J."/>
            <person name="Abebe A."/>
            <person name="Abera B."/>
            <person name="Abreu J."/>
            <person name="Acer S.C."/>
            <person name="Aftuck L."/>
            <person name="Alexander A."/>
            <person name="An P."/>
            <person name="Anderson E."/>
            <person name="Anderson S."/>
            <person name="Arachi H."/>
            <person name="Azer M."/>
            <person name="Bachantsang P."/>
            <person name="Barry A."/>
            <person name="Bayul T."/>
            <person name="Berlin A."/>
            <person name="Bessette D."/>
            <person name="Bloom T."/>
            <person name="Blye J."/>
            <person name="Boguslavskiy L."/>
            <person name="Bonnet C."/>
            <person name="Boukhgalter B."/>
            <person name="Bourzgui I."/>
            <person name="Brown A."/>
            <person name="Cahill P."/>
            <person name="Channer S."/>
            <person name="Cheshatsang Y."/>
            <person name="Chuda L."/>
            <person name="Citroen M."/>
            <person name="Collymore A."/>
            <person name="Cooke P."/>
            <person name="Costello M."/>
            <person name="D'Aco K."/>
            <person name="Daza R."/>
            <person name="De Haan G."/>
            <person name="DeGray S."/>
            <person name="DeMaso C."/>
            <person name="Dhargay N."/>
            <person name="Dooley K."/>
            <person name="Dooley E."/>
            <person name="Doricent M."/>
            <person name="Dorje P."/>
            <person name="Dorjee K."/>
            <person name="Dupes A."/>
            <person name="Elong R."/>
            <person name="Falk J."/>
            <person name="Farina A."/>
            <person name="Faro S."/>
            <person name="Ferguson D."/>
            <person name="Fisher S."/>
            <person name="Foley C.D."/>
            <person name="Franke A."/>
            <person name="Friedrich D."/>
            <person name="Gadbois L."/>
            <person name="Gearin G."/>
            <person name="Gearin C.R."/>
            <person name="Giannoukos G."/>
            <person name="Goode T."/>
            <person name="Graham J."/>
            <person name="Grandbois E."/>
            <person name="Grewal S."/>
            <person name="Gyaltsen K."/>
            <person name="Hafez N."/>
            <person name="Hagos B."/>
            <person name="Hall J."/>
            <person name="Henson C."/>
            <person name="Hollinger A."/>
            <person name="Honan T."/>
            <person name="Huard M.D."/>
            <person name="Hughes L."/>
            <person name="Hurhula B."/>
            <person name="Husby M.E."/>
            <person name="Kamat A."/>
            <person name="Kanga B."/>
            <person name="Kashin S."/>
            <person name="Khazanovich D."/>
            <person name="Kisner P."/>
            <person name="Lance K."/>
            <person name="Lara M."/>
            <person name="Lee W."/>
            <person name="Lennon N."/>
            <person name="Letendre F."/>
            <person name="LeVine R."/>
            <person name="Lipovsky A."/>
            <person name="Liu X."/>
            <person name="Liu J."/>
            <person name="Liu S."/>
            <person name="Lokyitsang T."/>
            <person name="Lokyitsang Y."/>
            <person name="Lubonja R."/>
            <person name="Lui A."/>
            <person name="MacDonald P."/>
            <person name="Magnisalis V."/>
            <person name="Maru K."/>
            <person name="Matthews C."/>
            <person name="McCusker W."/>
            <person name="McDonough S."/>
            <person name="Mehta T."/>
            <person name="Meldrim J."/>
            <person name="Meneus L."/>
            <person name="Mihai O."/>
            <person name="Mihalev A."/>
            <person name="Mihova T."/>
            <person name="Mittelman R."/>
            <person name="Mlenga V."/>
            <person name="Montmayeur A."/>
            <person name="Mulrain L."/>
            <person name="Navidi A."/>
            <person name="Naylor J."/>
            <person name="Negash T."/>
            <person name="Nguyen T."/>
            <person name="Nguyen N."/>
            <person name="Nicol R."/>
            <person name="Norbu C."/>
            <person name="Norbu N."/>
            <person name="Novod N."/>
            <person name="O'Neill B."/>
            <person name="Osman S."/>
            <person name="Markiewicz E."/>
            <person name="Oyono O.L."/>
            <person name="Patti C."/>
            <person name="Phunkhang P."/>
            <person name="Pierre F."/>
            <person name="Priest M."/>
            <person name="Raghuraman S."/>
            <person name="Rege F."/>
            <person name="Reyes R."/>
            <person name="Rise C."/>
            <person name="Rogov P."/>
            <person name="Ross K."/>
            <person name="Ryan E."/>
            <person name="Settipalli S."/>
            <person name="Shea T."/>
            <person name="Sherpa N."/>
            <person name="Shi L."/>
            <person name="Shih D."/>
            <person name="Sparrow T."/>
            <person name="Spaulding J."/>
            <person name="Stalker J."/>
            <person name="Stange-Thomann N."/>
            <person name="Stavropoulos S."/>
            <person name="Stone C."/>
            <person name="Strader C."/>
            <person name="Tesfaye S."/>
            <person name="Thomson T."/>
            <person name="Thoulutsang Y."/>
            <person name="Thoulutsang D."/>
            <person name="Topham K."/>
            <person name="Topping I."/>
            <person name="Tsamla T."/>
            <person name="Vassiliev H."/>
            <person name="Vo A."/>
            <person name="Wangchuk T."/>
            <person name="Wangdi T."/>
            <person name="Weiand M."/>
            <person name="Wilkinson J."/>
            <person name="Wilson A."/>
            <person name="Yadav S."/>
            <person name="Young G."/>
            <person name="Yu Q."/>
            <person name="Zembek L."/>
            <person name="Zhong D."/>
            <person name="Zimmer A."/>
            <person name="Zwirko Z."/>
            <person name="Jaffe D.B."/>
            <person name="Alvarez P."/>
            <person name="Brockman W."/>
            <person name="Butler J."/>
            <person name="Chin C."/>
            <person name="Gnerre S."/>
            <person name="Grabherr M."/>
            <person name="Kleber M."/>
            <person name="Mauceli E."/>
            <person name="MacCallum I."/>
        </authorList>
    </citation>
    <scope>NUCLEOTIDE SEQUENCE [LARGE SCALE GENOMIC DNA]</scope>
    <source>
        <strain evidence="3">MSH-3 / Tucson 14011-0111.49</strain>
    </source>
</reference>
<feature type="compositionally biased region" description="Acidic residues" evidence="1">
    <location>
        <begin position="19"/>
        <end position="45"/>
    </location>
</feature>
<evidence type="ECO:0000313" key="2">
    <source>
        <dbReference type="EMBL" id="EDW29797.1"/>
    </source>
</evidence>
<dbReference type="AlphaFoldDB" id="B4H0K2"/>
<accession>B4H0K2</accession>
<gene>
    <name evidence="2" type="primary">Dper\GL14999</name>
    <name evidence="2" type="ORF">Dper_GL14999</name>
</gene>
<evidence type="ECO:0000256" key="1">
    <source>
        <dbReference type="SAM" id="MobiDB-lite"/>
    </source>
</evidence>
<organism evidence="3">
    <name type="scientific">Drosophila persimilis</name>
    <name type="common">Fruit fly</name>
    <dbReference type="NCBI Taxonomy" id="7234"/>
    <lineage>
        <taxon>Eukaryota</taxon>
        <taxon>Metazoa</taxon>
        <taxon>Ecdysozoa</taxon>
        <taxon>Arthropoda</taxon>
        <taxon>Hexapoda</taxon>
        <taxon>Insecta</taxon>
        <taxon>Pterygota</taxon>
        <taxon>Neoptera</taxon>
        <taxon>Endopterygota</taxon>
        <taxon>Diptera</taxon>
        <taxon>Brachycera</taxon>
        <taxon>Muscomorpha</taxon>
        <taxon>Ephydroidea</taxon>
        <taxon>Drosophilidae</taxon>
        <taxon>Drosophila</taxon>
        <taxon>Sophophora</taxon>
    </lineage>
</organism>
<keyword evidence="3" id="KW-1185">Reference proteome</keyword>
<sequence length="144" mass="16272">MVEIKYVVISPVSLSLDDLEATQDYDDVDEDEDEDQDEDYDDDDDKNPAAAASAFRPFCPSVLSKRIYSIQHTALNYQQCQTLHQWTSADLRSIAEPPDTSRIQCLGRDSSIGSIQNEWTQADIYPGKQIRFQFVKKLSKSGSS</sequence>
<dbReference type="Proteomes" id="UP000008744">
    <property type="component" value="Unassembled WGS sequence"/>
</dbReference>
<name>B4H0K2_DROPE</name>
<proteinExistence type="predicted"/>
<dbReference type="EMBL" id="CH479200">
    <property type="protein sequence ID" value="EDW29797.1"/>
    <property type="molecule type" value="Genomic_DNA"/>
</dbReference>
<dbReference type="HOGENOM" id="CLU_1798462_0_0_1"/>
<evidence type="ECO:0000313" key="3">
    <source>
        <dbReference type="Proteomes" id="UP000008744"/>
    </source>
</evidence>
<protein>
    <submittedName>
        <fullName evidence="2">GL14999</fullName>
    </submittedName>
</protein>